<organism evidence="3">
    <name type="scientific">Leptocylindrus danicus</name>
    <dbReference type="NCBI Taxonomy" id="163516"/>
    <lineage>
        <taxon>Eukaryota</taxon>
        <taxon>Sar</taxon>
        <taxon>Stramenopiles</taxon>
        <taxon>Ochrophyta</taxon>
        <taxon>Bacillariophyta</taxon>
        <taxon>Coscinodiscophyceae</taxon>
        <taxon>Chaetocerotophycidae</taxon>
        <taxon>Leptocylindrales</taxon>
        <taxon>Leptocylindraceae</taxon>
        <taxon>Leptocylindrus</taxon>
    </lineage>
</organism>
<dbReference type="AlphaFoldDB" id="A0A7S2K5H0"/>
<evidence type="ECO:0000256" key="1">
    <source>
        <dbReference type="SAM" id="SignalP"/>
    </source>
</evidence>
<name>A0A7S2K5H0_9STRA</name>
<protein>
    <recommendedName>
        <fullName evidence="2">STI1 domain-containing protein</fullName>
    </recommendedName>
</protein>
<sequence>MKLHLLLLSPLLGYAVAQGAQKTRDEMTAEERAVYDMQTGMMGLKEAASNPALLAQMMEDLKDPEIMAEAQKMMASPEYQEQMKKMEHSKDFKDALKMTKEKMADPNLAAKMEAQMEYMMKKGQDDLNTAARQNMQAAMDALQDPETLAEAANMMKDPRFEEMIKTMMKDPGMVRQMQEMKGMMEDPNYREKMEKVGKQFASAMQGNEL</sequence>
<proteinExistence type="predicted"/>
<dbReference type="SMART" id="SM00727">
    <property type="entry name" value="STI1"/>
    <property type="match status" value="2"/>
</dbReference>
<feature type="chain" id="PRO_5030559278" description="STI1 domain-containing protein" evidence="1">
    <location>
        <begin position="20"/>
        <end position="209"/>
    </location>
</feature>
<evidence type="ECO:0000313" key="3">
    <source>
        <dbReference type="EMBL" id="CAD9566951.1"/>
    </source>
</evidence>
<reference evidence="3" key="1">
    <citation type="submission" date="2021-01" db="EMBL/GenBank/DDBJ databases">
        <authorList>
            <person name="Corre E."/>
            <person name="Pelletier E."/>
            <person name="Niang G."/>
            <person name="Scheremetjew M."/>
            <person name="Finn R."/>
            <person name="Kale V."/>
            <person name="Holt S."/>
            <person name="Cochrane G."/>
            <person name="Meng A."/>
            <person name="Brown T."/>
            <person name="Cohen L."/>
        </authorList>
    </citation>
    <scope>NUCLEOTIDE SEQUENCE</scope>
    <source>
        <strain evidence="3">B650</strain>
    </source>
</reference>
<feature type="domain" description="STI1" evidence="2">
    <location>
        <begin position="148"/>
        <end position="193"/>
    </location>
</feature>
<accession>A0A7S2K5H0</accession>
<dbReference type="EMBL" id="HBGY01009048">
    <property type="protein sequence ID" value="CAD9566951.1"/>
    <property type="molecule type" value="Transcribed_RNA"/>
</dbReference>
<feature type="signal peptide" evidence="1">
    <location>
        <begin position="1"/>
        <end position="19"/>
    </location>
</feature>
<evidence type="ECO:0000259" key="2">
    <source>
        <dbReference type="SMART" id="SM00727"/>
    </source>
</evidence>
<gene>
    <name evidence="3" type="ORF">LDAN0321_LOCUS5709</name>
</gene>
<dbReference type="InterPro" id="IPR006636">
    <property type="entry name" value="STI1_HS-bd"/>
</dbReference>
<keyword evidence="1" id="KW-0732">Signal</keyword>
<feature type="domain" description="STI1" evidence="2">
    <location>
        <begin position="50"/>
        <end position="83"/>
    </location>
</feature>